<dbReference type="InterPro" id="IPR013096">
    <property type="entry name" value="Cupin_2"/>
</dbReference>
<dbReference type="InterPro" id="IPR053146">
    <property type="entry name" value="QDO-like"/>
</dbReference>
<dbReference type="EMBL" id="RIBY02002422">
    <property type="protein sequence ID" value="KAH9815743.1"/>
    <property type="molecule type" value="Genomic_DNA"/>
</dbReference>
<evidence type="ECO:0000259" key="1">
    <source>
        <dbReference type="Pfam" id="PF07883"/>
    </source>
</evidence>
<name>A0A9W7SJG1_9PEZI</name>
<dbReference type="Pfam" id="PF07883">
    <property type="entry name" value="Cupin_2"/>
    <property type="match status" value="1"/>
</dbReference>
<organism evidence="2 3">
    <name type="scientific">Teratosphaeria destructans</name>
    <dbReference type="NCBI Taxonomy" id="418781"/>
    <lineage>
        <taxon>Eukaryota</taxon>
        <taxon>Fungi</taxon>
        <taxon>Dikarya</taxon>
        <taxon>Ascomycota</taxon>
        <taxon>Pezizomycotina</taxon>
        <taxon>Dothideomycetes</taxon>
        <taxon>Dothideomycetidae</taxon>
        <taxon>Mycosphaerellales</taxon>
        <taxon>Teratosphaeriaceae</taxon>
        <taxon>Teratosphaeria</taxon>
    </lineage>
</organism>
<dbReference type="Gene3D" id="2.60.120.10">
    <property type="entry name" value="Jelly Rolls"/>
    <property type="match status" value="2"/>
</dbReference>
<evidence type="ECO:0000313" key="3">
    <source>
        <dbReference type="Proteomes" id="UP001138500"/>
    </source>
</evidence>
<dbReference type="SUPFAM" id="SSF51182">
    <property type="entry name" value="RmlC-like cupins"/>
    <property type="match status" value="1"/>
</dbReference>
<reference evidence="2 3" key="1">
    <citation type="journal article" date="2018" name="IMA Fungus">
        <title>IMA Genome-F 10: Nine draft genome sequences of Claviceps purpurea s.lat., including C. arundinis, C. humidiphila, and C. cf. spartinae, pseudomolecules for the pitch canker pathogen Fusarium circinatum, draft genome of Davidsoniella eucalypti, Grosmannia galeiformis, Quambalaria eucalypti, and Teratosphaeria destructans.</title>
        <authorList>
            <person name="Wingfield B.D."/>
            <person name="Liu M."/>
            <person name="Nguyen H.D."/>
            <person name="Lane F.A."/>
            <person name="Morgan S.W."/>
            <person name="De Vos L."/>
            <person name="Wilken P.M."/>
            <person name="Duong T.A."/>
            <person name="Aylward J."/>
            <person name="Coetzee M.P."/>
            <person name="Dadej K."/>
            <person name="De Beer Z.W."/>
            <person name="Findlay W."/>
            <person name="Havenga M."/>
            <person name="Kolarik M."/>
            <person name="Menzies J.G."/>
            <person name="Naidoo K."/>
            <person name="Pochopski O."/>
            <person name="Shoukouhi P."/>
            <person name="Santana Q.C."/>
            <person name="Seifert K.A."/>
            <person name="Soal N."/>
            <person name="Steenkamp E.T."/>
            <person name="Tatham C.T."/>
            <person name="van der Nest M.A."/>
            <person name="Wingfield M.J."/>
        </authorList>
    </citation>
    <scope>NUCLEOTIDE SEQUENCE [LARGE SCALE GENOMIC DNA]</scope>
    <source>
        <strain evidence="2">CMW44962</strain>
    </source>
</reference>
<dbReference type="InterPro" id="IPR014710">
    <property type="entry name" value="RmlC-like_jellyroll"/>
</dbReference>
<dbReference type="InterPro" id="IPR011051">
    <property type="entry name" value="RmlC_Cupin_sf"/>
</dbReference>
<keyword evidence="3" id="KW-1185">Reference proteome</keyword>
<dbReference type="AlphaFoldDB" id="A0A9W7SJG1"/>
<dbReference type="PANTHER" id="PTHR36440">
    <property type="entry name" value="PUTATIVE (AFU_ORTHOLOGUE AFUA_8G07350)-RELATED"/>
    <property type="match status" value="1"/>
</dbReference>
<reference evidence="2 3" key="2">
    <citation type="journal article" date="2021" name="Curr. Genet.">
        <title>Genetic response to nitrogen starvation in the aggressive Eucalyptus foliar pathogen Teratosphaeria destructans.</title>
        <authorList>
            <person name="Havenga M."/>
            <person name="Wingfield B.D."/>
            <person name="Wingfield M.J."/>
            <person name="Dreyer L.L."/>
            <person name="Roets F."/>
            <person name="Aylward J."/>
        </authorList>
    </citation>
    <scope>NUCLEOTIDE SEQUENCE [LARGE SCALE GENOMIC DNA]</scope>
    <source>
        <strain evidence="2">CMW44962</strain>
    </source>
</reference>
<accession>A0A9W7SJG1</accession>
<dbReference type="CDD" id="cd02215">
    <property type="entry name" value="cupin_QDO_N_C"/>
    <property type="match status" value="1"/>
</dbReference>
<evidence type="ECO:0000313" key="2">
    <source>
        <dbReference type="EMBL" id="KAH9815743.1"/>
    </source>
</evidence>
<sequence>MVAHTTYSSQLPAGTPGKPYTISSQDGEIIYIPGSRSATRLVVTGKETENAFALVATGGSRGDPIGFHFHEETHDVFLCLKGACNVWANDKARTMEAGDFASVPPGVVHQYQLLGTHSEFIGLIVPGGWEEFFRFIGDSYSGPQWPLEDDVDIFKVLIPRLKAAAEKFDMVPQPHLETFDPQPWEGSDHQLPKAVAPYFLRNGTGPAYEVGGTVVRPLATTAETNGKFSIGSIDSSREYHQHGIFANDDQTIRFDEIHHAFSVADGSVEFKVDGSPSGKLGAGEIVYVPKGTAFRYRATSRFSRVYVFASGAGLVESLIKVGKPHRTTVLPERSPEKADVAGLVALGQRFGFTI</sequence>
<feature type="domain" description="Cupin type-2" evidence="1">
    <location>
        <begin position="64"/>
        <end position="115"/>
    </location>
</feature>
<dbReference type="OrthoDB" id="2588190at2759"/>
<dbReference type="Proteomes" id="UP001138500">
    <property type="component" value="Unassembled WGS sequence"/>
</dbReference>
<protein>
    <submittedName>
        <fullName evidence="2">Cupin domain</fullName>
    </submittedName>
</protein>
<comment type="caution">
    <text evidence="2">The sequence shown here is derived from an EMBL/GenBank/DDBJ whole genome shotgun (WGS) entry which is preliminary data.</text>
</comment>
<dbReference type="PANTHER" id="PTHR36440:SF1">
    <property type="entry name" value="PUTATIVE (AFU_ORTHOLOGUE AFUA_8G07350)-RELATED"/>
    <property type="match status" value="1"/>
</dbReference>
<gene>
    <name evidence="2" type="ORF">Tdes44962_MAKER00991</name>
</gene>
<proteinExistence type="predicted"/>